<dbReference type="RefSeq" id="WP_148597406.1">
    <property type="nucleotide sequence ID" value="NZ_CP042997.1"/>
</dbReference>
<dbReference type="AlphaFoldDB" id="A0A5B9WCB1"/>
<gene>
    <name evidence="2" type="ORF">OJF2_64960</name>
</gene>
<reference evidence="2 3" key="1">
    <citation type="submission" date="2019-08" db="EMBL/GenBank/DDBJ databases">
        <title>Deep-cultivation of Planctomycetes and their phenomic and genomic characterization uncovers novel biology.</title>
        <authorList>
            <person name="Wiegand S."/>
            <person name="Jogler M."/>
            <person name="Boedeker C."/>
            <person name="Pinto D."/>
            <person name="Vollmers J."/>
            <person name="Rivas-Marin E."/>
            <person name="Kohn T."/>
            <person name="Peeters S.H."/>
            <person name="Heuer A."/>
            <person name="Rast P."/>
            <person name="Oberbeckmann S."/>
            <person name="Bunk B."/>
            <person name="Jeske O."/>
            <person name="Meyerdierks A."/>
            <person name="Storesund J.E."/>
            <person name="Kallscheuer N."/>
            <person name="Luecker S."/>
            <person name="Lage O.M."/>
            <person name="Pohl T."/>
            <person name="Merkel B.J."/>
            <person name="Hornburger P."/>
            <person name="Mueller R.-W."/>
            <person name="Bruemmer F."/>
            <person name="Labrenz M."/>
            <person name="Spormann A.M."/>
            <person name="Op den Camp H."/>
            <person name="Overmann J."/>
            <person name="Amann R."/>
            <person name="Jetten M.S.M."/>
            <person name="Mascher T."/>
            <person name="Medema M.H."/>
            <person name="Devos D.P."/>
            <person name="Kaster A.-K."/>
            <person name="Ovreas L."/>
            <person name="Rohde M."/>
            <person name="Galperin M.Y."/>
            <person name="Jogler C."/>
        </authorList>
    </citation>
    <scope>NUCLEOTIDE SEQUENCE [LARGE SCALE GENOMIC DNA]</scope>
    <source>
        <strain evidence="2 3">OJF2</strain>
    </source>
</reference>
<evidence type="ECO:0000256" key="1">
    <source>
        <dbReference type="SAM" id="MobiDB-lite"/>
    </source>
</evidence>
<dbReference type="EMBL" id="CP042997">
    <property type="protein sequence ID" value="QEH37904.1"/>
    <property type="molecule type" value="Genomic_DNA"/>
</dbReference>
<name>A0A5B9WCB1_9BACT</name>
<evidence type="ECO:0000313" key="3">
    <source>
        <dbReference type="Proteomes" id="UP000324233"/>
    </source>
</evidence>
<proteinExistence type="predicted"/>
<protein>
    <recommendedName>
        <fullName evidence="4">DUF1570 domain-containing protein</fullName>
    </recommendedName>
</protein>
<dbReference type="KEGG" id="agv:OJF2_64960"/>
<accession>A0A5B9WCB1</accession>
<sequence length="336" mass="37686">MIEPSPTPRRRAGEARPRAPRRGPLPALVLAIAAIQAGCATMGERGVSLVPTKYQVRTGPFLIFSNSPIPADSPAVRCLHALEGDLQARLGYRDRGDQDPVEIYVLNDREAYTHFLKFYYPELPPRRAFFLAQGDRRVVYTFLSDRLEEDLRHESTHALARGYYGDLPLWLDEGLAEYFESRPDPAGRDEHMSRLPGDLRSGWTPDLARLEALKDIHEMTPRDYREAWGWVHLMLDGDPPQRTILLDYLDAARSGGRRPSFAQALAARGTTGKSLVSHIEAVQSRAIARGPAPGPDAQARDRTVRFQDRSLEPPTVRVTGPTRQGFLKRIGSWLGF</sequence>
<organism evidence="2 3">
    <name type="scientific">Aquisphaera giovannonii</name>
    <dbReference type="NCBI Taxonomy" id="406548"/>
    <lineage>
        <taxon>Bacteria</taxon>
        <taxon>Pseudomonadati</taxon>
        <taxon>Planctomycetota</taxon>
        <taxon>Planctomycetia</taxon>
        <taxon>Isosphaerales</taxon>
        <taxon>Isosphaeraceae</taxon>
        <taxon>Aquisphaera</taxon>
    </lineage>
</organism>
<evidence type="ECO:0008006" key="4">
    <source>
        <dbReference type="Google" id="ProtNLM"/>
    </source>
</evidence>
<feature type="region of interest" description="Disordered" evidence="1">
    <location>
        <begin position="1"/>
        <end position="21"/>
    </location>
</feature>
<evidence type="ECO:0000313" key="2">
    <source>
        <dbReference type="EMBL" id="QEH37904.1"/>
    </source>
</evidence>
<dbReference type="OrthoDB" id="249876at2"/>
<dbReference type="Proteomes" id="UP000324233">
    <property type="component" value="Chromosome"/>
</dbReference>
<keyword evidence="3" id="KW-1185">Reference proteome</keyword>